<sequence length="98" mass="11203">MNSADNQDVLGHRLVSYVQRFPGVSFTFQQDTATIHASRSTNTWLEDNTVDSLGLSSRSLELNPMDNLWTILVHRIHADNRQFETVKDLQCGISKAWR</sequence>
<name>A0A1I7X3I9_HETBA</name>
<evidence type="ECO:0000313" key="1">
    <source>
        <dbReference type="Proteomes" id="UP000095283"/>
    </source>
</evidence>
<dbReference type="AlphaFoldDB" id="A0A1I7X3I9"/>
<protein>
    <submittedName>
        <fullName evidence="2">DDE_3 domain-containing protein</fullName>
    </submittedName>
</protein>
<organism evidence="1 2">
    <name type="scientific">Heterorhabditis bacteriophora</name>
    <name type="common">Entomopathogenic nematode worm</name>
    <dbReference type="NCBI Taxonomy" id="37862"/>
    <lineage>
        <taxon>Eukaryota</taxon>
        <taxon>Metazoa</taxon>
        <taxon>Ecdysozoa</taxon>
        <taxon>Nematoda</taxon>
        <taxon>Chromadorea</taxon>
        <taxon>Rhabditida</taxon>
        <taxon>Rhabditina</taxon>
        <taxon>Rhabditomorpha</taxon>
        <taxon>Strongyloidea</taxon>
        <taxon>Heterorhabditidae</taxon>
        <taxon>Heterorhabditis</taxon>
    </lineage>
</organism>
<dbReference type="GO" id="GO:0003676">
    <property type="term" value="F:nucleic acid binding"/>
    <property type="evidence" value="ECO:0007669"/>
    <property type="project" value="InterPro"/>
</dbReference>
<dbReference type="WBParaSite" id="Hba_11939">
    <property type="protein sequence ID" value="Hba_11939"/>
    <property type="gene ID" value="Hba_11939"/>
</dbReference>
<keyword evidence="1" id="KW-1185">Reference proteome</keyword>
<dbReference type="Proteomes" id="UP000095283">
    <property type="component" value="Unplaced"/>
</dbReference>
<accession>A0A1I7X3I9</accession>
<proteinExistence type="predicted"/>
<dbReference type="Gene3D" id="3.30.420.10">
    <property type="entry name" value="Ribonuclease H-like superfamily/Ribonuclease H"/>
    <property type="match status" value="1"/>
</dbReference>
<evidence type="ECO:0000313" key="2">
    <source>
        <dbReference type="WBParaSite" id="Hba_11939"/>
    </source>
</evidence>
<dbReference type="InterPro" id="IPR036397">
    <property type="entry name" value="RNaseH_sf"/>
</dbReference>
<reference evidence="2" key="1">
    <citation type="submission" date="2016-11" db="UniProtKB">
        <authorList>
            <consortium name="WormBaseParasite"/>
        </authorList>
    </citation>
    <scope>IDENTIFICATION</scope>
</reference>